<dbReference type="Pfam" id="PF00665">
    <property type="entry name" value="rve"/>
    <property type="match status" value="1"/>
</dbReference>
<evidence type="ECO:0000313" key="3">
    <source>
        <dbReference type="RefSeq" id="XP_070854504.1"/>
    </source>
</evidence>
<reference evidence="3" key="2">
    <citation type="submission" date="2025-08" db="UniProtKB">
        <authorList>
            <consortium name="RefSeq"/>
        </authorList>
    </citation>
    <scope>IDENTIFICATION</scope>
</reference>
<proteinExistence type="predicted"/>
<organism evidence="2 3">
    <name type="scientific">Drosophila suzukii</name>
    <name type="common">Spotted-wing drosophila fruit fly</name>
    <dbReference type="NCBI Taxonomy" id="28584"/>
    <lineage>
        <taxon>Eukaryota</taxon>
        <taxon>Metazoa</taxon>
        <taxon>Ecdysozoa</taxon>
        <taxon>Arthropoda</taxon>
        <taxon>Hexapoda</taxon>
        <taxon>Insecta</taxon>
        <taxon>Pterygota</taxon>
        <taxon>Neoptera</taxon>
        <taxon>Endopterygota</taxon>
        <taxon>Diptera</taxon>
        <taxon>Brachycera</taxon>
        <taxon>Muscomorpha</taxon>
        <taxon>Ephydroidea</taxon>
        <taxon>Drosophilidae</taxon>
        <taxon>Drosophila</taxon>
        <taxon>Sophophora</taxon>
    </lineage>
</organism>
<name>A0ABM4TX07_DROSZ</name>
<dbReference type="InterPro" id="IPR050951">
    <property type="entry name" value="Retrovirus_Pol_polyprotein"/>
</dbReference>
<keyword evidence="2" id="KW-1185">Reference proteome</keyword>
<protein>
    <recommendedName>
        <fullName evidence="1">Integrase catalytic domain-containing protein</fullName>
    </recommendedName>
</protein>
<dbReference type="PANTHER" id="PTHR37984">
    <property type="entry name" value="PROTEIN CBG26694"/>
    <property type="match status" value="1"/>
</dbReference>
<evidence type="ECO:0000313" key="2">
    <source>
        <dbReference type="Proteomes" id="UP001652628"/>
    </source>
</evidence>
<sequence length="204" mass="23599">MQVGIGRRVETERPFQKLYIDFLGKYPRSKSGHAWIFIVAYHFSKYTFLKAMKEATASNVVNFLGNEVFYKFGVPETIHSDNGKQFVSKAFEEMIDGFPSWTKIIQNTFHSATGEAPFFTVFGHHMFFNGSSYKLARRLRSLVDHEMAGMQTKDKLWVIHAKVQKQLEGAYQTNRQRYDKRARTLLAKPGQGVFCRNFVLSDFS</sequence>
<dbReference type="InterPro" id="IPR012337">
    <property type="entry name" value="RNaseH-like_sf"/>
</dbReference>
<dbReference type="SUPFAM" id="SSF53098">
    <property type="entry name" value="Ribonuclease H-like"/>
    <property type="match status" value="1"/>
</dbReference>
<dbReference type="InterPro" id="IPR036397">
    <property type="entry name" value="RNaseH_sf"/>
</dbReference>
<dbReference type="PANTHER" id="PTHR37984:SF5">
    <property type="entry name" value="PROTEIN NYNRIN-LIKE"/>
    <property type="match status" value="1"/>
</dbReference>
<feature type="domain" description="Integrase catalytic" evidence="1">
    <location>
        <begin position="10"/>
        <end position="95"/>
    </location>
</feature>
<dbReference type="Proteomes" id="UP001652628">
    <property type="component" value="Chromosome 2"/>
</dbReference>
<accession>A0ABM4TX07</accession>
<evidence type="ECO:0000259" key="1">
    <source>
        <dbReference type="PROSITE" id="PS50994"/>
    </source>
</evidence>
<dbReference type="InterPro" id="IPR001584">
    <property type="entry name" value="Integrase_cat-core"/>
</dbReference>
<dbReference type="RefSeq" id="XP_070854504.1">
    <property type="nucleotide sequence ID" value="XM_070998403.1"/>
</dbReference>
<dbReference type="GeneID" id="139354136"/>
<gene>
    <name evidence="3" type="primary">LOC139354136</name>
</gene>
<reference evidence="2" key="1">
    <citation type="submission" date="2025-05" db="UniProtKB">
        <authorList>
            <consortium name="RefSeq"/>
        </authorList>
    </citation>
    <scope>NUCLEOTIDE SEQUENCE [LARGE SCALE GENOMIC DNA]</scope>
</reference>
<dbReference type="Gene3D" id="3.30.420.10">
    <property type="entry name" value="Ribonuclease H-like superfamily/Ribonuclease H"/>
    <property type="match status" value="1"/>
</dbReference>
<dbReference type="PROSITE" id="PS50994">
    <property type="entry name" value="INTEGRASE"/>
    <property type="match status" value="1"/>
</dbReference>